<accession>A0A917ISB5</accession>
<dbReference type="PANTHER" id="PTHR42852">
    <property type="entry name" value="THIOL:DISULFIDE INTERCHANGE PROTEIN DSBE"/>
    <property type="match status" value="1"/>
</dbReference>
<dbReference type="GO" id="GO:0016209">
    <property type="term" value="F:antioxidant activity"/>
    <property type="evidence" value="ECO:0007669"/>
    <property type="project" value="InterPro"/>
</dbReference>
<dbReference type="Pfam" id="PF00578">
    <property type="entry name" value="AhpC-TSA"/>
    <property type="match status" value="1"/>
</dbReference>
<sequence length="491" mass="56054">MKKGLCALSLGIFVAVSAVNAQNNFEQYKNADPRELVNSKDLTQQQLERLVRYYSYDAKDAKRAALLDSLLVQKEPKGPYARMSAFQNANQERNSSVRQEKLEKLLRDFPKAEWNHNPKVQGFIYYSVDRGLGELYFVNKQFDKLIPYAAGMDFKSENEVYRWNVMRAYMFKMIGYDTLYQVATPMIKDLIAKVKDGSYIEEGVFDAAKAQENANEQLDNELNIYIQLLNSLGKYEEAKGYFAYLSPKGQYGKAELNELHMSLLEKLNEKEAIQPLLEKSINVNAVTPVMFDKLKKIYAAKHAGMNGYDAYVTSLQSKEGQEKLKAHVKEHMANWEYQPFALENANGELVRSSEWGDKIVVVDFWATWCKPCIEAFPGMQLLIDKYAKDSSVGVYFIGTMQFGDYKTKSVDYVKSKGYRGFNLLHDAVNKKTGEQDVVYKSFMPYFKASGIPRKVVLKDGVMRYTSEGYSGSPSLLADELSYVIELLKAEK</sequence>
<dbReference type="InterPro" id="IPR013766">
    <property type="entry name" value="Thioredoxin_domain"/>
</dbReference>
<dbReference type="CDD" id="cd02966">
    <property type="entry name" value="TlpA_like_family"/>
    <property type="match status" value="1"/>
</dbReference>
<reference evidence="3" key="1">
    <citation type="journal article" date="2014" name="Int. J. Syst. Evol. Microbiol.">
        <title>Complete genome sequence of Corynebacterium casei LMG S-19264T (=DSM 44701T), isolated from a smear-ripened cheese.</title>
        <authorList>
            <consortium name="US DOE Joint Genome Institute (JGI-PGF)"/>
            <person name="Walter F."/>
            <person name="Albersmeier A."/>
            <person name="Kalinowski J."/>
            <person name="Ruckert C."/>
        </authorList>
    </citation>
    <scope>NUCLEOTIDE SEQUENCE</scope>
    <source>
        <strain evidence="3">CGMCC 1.15290</strain>
    </source>
</reference>
<comment type="caution">
    <text evidence="3">The sequence shown here is derived from an EMBL/GenBank/DDBJ whole genome shotgun (WGS) entry which is preliminary data.</text>
</comment>
<dbReference type="Gene3D" id="3.40.30.10">
    <property type="entry name" value="Glutaredoxin"/>
    <property type="match status" value="1"/>
</dbReference>
<dbReference type="AlphaFoldDB" id="A0A917ISB5"/>
<evidence type="ECO:0000313" key="4">
    <source>
        <dbReference type="Proteomes" id="UP000627292"/>
    </source>
</evidence>
<feature type="signal peptide" evidence="1">
    <location>
        <begin position="1"/>
        <end position="21"/>
    </location>
</feature>
<organism evidence="3 4">
    <name type="scientific">Filimonas zeae</name>
    <dbReference type="NCBI Taxonomy" id="1737353"/>
    <lineage>
        <taxon>Bacteria</taxon>
        <taxon>Pseudomonadati</taxon>
        <taxon>Bacteroidota</taxon>
        <taxon>Chitinophagia</taxon>
        <taxon>Chitinophagales</taxon>
        <taxon>Chitinophagaceae</taxon>
        <taxon>Filimonas</taxon>
    </lineage>
</organism>
<reference evidence="3" key="2">
    <citation type="submission" date="2020-09" db="EMBL/GenBank/DDBJ databases">
        <authorList>
            <person name="Sun Q."/>
            <person name="Zhou Y."/>
        </authorList>
    </citation>
    <scope>NUCLEOTIDE SEQUENCE</scope>
    <source>
        <strain evidence="3">CGMCC 1.15290</strain>
    </source>
</reference>
<keyword evidence="4" id="KW-1185">Reference proteome</keyword>
<dbReference type="SUPFAM" id="SSF52833">
    <property type="entry name" value="Thioredoxin-like"/>
    <property type="match status" value="1"/>
</dbReference>
<dbReference type="InterPro" id="IPR036249">
    <property type="entry name" value="Thioredoxin-like_sf"/>
</dbReference>
<evidence type="ECO:0000259" key="2">
    <source>
        <dbReference type="PROSITE" id="PS51352"/>
    </source>
</evidence>
<dbReference type="EMBL" id="BMIB01000001">
    <property type="protein sequence ID" value="GGH61059.1"/>
    <property type="molecule type" value="Genomic_DNA"/>
</dbReference>
<gene>
    <name evidence="3" type="ORF">GCM10011379_09640</name>
</gene>
<feature type="chain" id="PRO_5037219569" description="Thioredoxin domain-containing protein" evidence="1">
    <location>
        <begin position="22"/>
        <end position="491"/>
    </location>
</feature>
<dbReference type="PANTHER" id="PTHR42852:SF17">
    <property type="entry name" value="THIOREDOXIN-LIKE PROTEIN HI_1115"/>
    <property type="match status" value="1"/>
</dbReference>
<dbReference type="InterPro" id="IPR050553">
    <property type="entry name" value="Thioredoxin_ResA/DsbE_sf"/>
</dbReference>
<protein>
    <recommendedName>
        <fullName evidence="2">Thioredoxin domain-containing protein</fullName>
    </recommendedName>
</protein>
<dbReference type="InterPro" id="IPR000866">
    <property type="entry name" value="AhpC/TSA"/>
</dbReference>
<keyword evidence="1" id="KW-0732">Signal</keyword>
<name>A0A917ISB5_9BACT</name>
<dbReference type="Proteomes" id="UP000627292">
    <property type="component" value="Unassembled WGS sequence"/>
</dbReference>
<dbReference type="PROSITE" id="PS51352">
    <property type="entry name" value="THIOREDOXIN_2"/>
    <property type="match status" value="1"/>
</dbReference>
<dbReference type="GO" id="GO:0016491">
    <property type="term" value="F:oxidoreductase activity"/>
    <property type="evidence" value="ECO:0007669"/>
    <property type="project" value="InterPro"/>
</dbReference>
<feature type="domain" description="Thioredoxin" evidence="2">
    <location>
        <begin position="331"/>
        <end position="491"/>
    </location>
</feature>
<dbReference type="RefSeq" id="WP_188950837.1">
    <property type="nucleotide sequence ID" value="NZ_BMIB01000001.1"/>
</dbReference>
<proteinExistence type="predicted"/>
<evidence type="ECO:0000256" key="1">
    <source>
        <dbReference type="SAM" id="SignalP"/>
    </source>
</evidence>
<evidence type="ECO:0000313" key="3">
    <source>
        <dbReference type="EMBL" id="GGH61059.1"/>
    </source>
</evidence>